<comment type="caution">
    <text evidence="1">The sequence shown here is derived from an EMBL/GenBank/DDBJ whole genome shotgun (WGS) entry which is preliminary data.</text>
</comment>
<keyword evidence="2" id="KW-1185">Reference proteome</keyword>
<reference evidence="1 2" key="1">
    <citation type="submission" date="2023-03" db="EMBL/GenBank/DDBJ databases">
        <title>High-quality genome of Scylla paramamosain provides insights in environmental adaptation.</title>
        <authorList>
            <person name="Zhang L."/>
        </authorList>
    </citation>
    <scope>NUCLEOTIDE SEQUENCE [LARGE SCALE GENOMIC DNA]</scope>
    <source>
        <strain evidence="1">LZ_2023a</strain>
        <tissue evidence="1">Muscle</tissue>
    </source>
</reference>
<accession>A0AAW0UNM8</accession>
<dbReference type="Proteomes" id="UP001487740">
    <property type="component" value="Unassembled WGS sequence"/>
</dbReference>
<gene>
    <name evidence="1" type="ORF">O3P69_001047</name>
</gene>
<name>A0AAW0UNM8_SCYPA</name>
<sequence length="200" mass="21373">MLTSLHQHSNGAVSKEQCLGCVEVRRYEGTRREGESDSNTLNARHAAAGSSVVSRAAPAHLSATVPSPVRSLLPLSCSTMRAVILVLVSLAAVVAAGPTMKMYEKSNDKIYKRVLVPVSSTVIPLEDLPVLKVGAGVGVGSSITIDEKLRPDGPVKLVTIHTLDKSKKKKAENGKDSTSAALIEELTEEEYKTLTQQKQE</sequence>
<dbReference type="AlphaFoldDB" id="A0AAW0UNM8"/>
<dbReference type="EMBL" id="JARAKH010000008">
    <property type="protein sequence ID" value="KAK8401650.1"/>
    <property type="molecule type" value="Genomic_DNA"/>
</dbReference>
<evidence type="ECO:0000313" key="1">
    <source>
        <dbReference type="EMBL" id="KAK8401650.1"/>
    </source>
</evidence>
<evidence type="ECO:0000313" key="2">
    <source>
        <dbReference type="Proteomes" id="UP001487740"/>
    </source>
</evidence>
<proteinExistence type="predicted"/>
<organism evidence="1 2">
    <name type="scientific">Scylla paramamosain</name>
    <name type="common">Mud crab</name>
    <dbReference type="NCBI Taxonomy" id="85552"/>
    <lineage>
        <taxon>Eukaryota</taxon>
        <taxon>Metazoa</taxon>
        <taxon>Ecdysozoa</taxon>
        <taxon>Arthropoda</taxon>
        <taxon>Crustacea</taxon>
        <taxon>Multicrustacea</taxon>
        <taxon>Malacostraca</taxon>
        <taxon>Eumalacostraca</taxon>
        <taxon>Eucarida</taxon>
        <taxon>Decapoda</taxon>
        <taxon>Pleocyemata</taxon>
        <taxon>Brachyura</taxon>
        <taxon>Eubrachyura</taxon>
        <taxon>Portunoidea</taxon>
        <taxon>Portunidae</taxon>
        <taxon>Portuninae</taxon>
        <taxon>Scylla</taxon>
    </lineage>
</organism>
<protein>
    <submittedName>
        <fullName evidence="1">Uncharacterized protein</fullName>
    </submittedName>
</protein>